<accession>A0A5C6GGB1</accession>
<dbReference type="InterPro" id="IPR046676">
    <property type="entry name" value="DUF6546"/>
</dbReference>
<dbReference type="AlphaFoldDB" id="A0A5C6GGB1"/>
<gene>
    <name evidence="2" type="ORF">ED733_007202</name>
</gene>
<evidence type="ECO:0000313" key="2">
    <source>
        <dbReference type="EMBL" id="TWU76955.1"/>
    </source>
</evidence>
<sequence length="222" mass="25574">MFGTVGKFVAEKLPRVNAVTALIIRRQTRRVLYPTALMLLFTSLTRLESIVFEPWRQWGEAAAWGMDLVISFIIEIGLPTQLKRLTIFEDFNTHFAASLQHAGLFSDHVELLRSRNPRLASIFARSALEFERLHVSYMIDARDFFQEIHPHWAWHRLKCLAITSNILLCSKNPHIDCLAMLRQAGLVALKMPSLQTMTVWNAVQEQAWAFIYRGKNPRPTIS</sequence>
<dbReference type="Pfam" id="PF20183">
    <property type="entry name" value="DUF6546"/>
    <property type="match status" value="1"/>
</dbReference>
<reference evidence="3" key="1">
    <citation type="submission" date="2018-12" db="EMBL/GenBank/DDBJ databases">
        <title>The complete genome of Metarhizium rileyi, a key fungal pathogen of Lepidoptera.</title>
        <authorList>
            <person name="Binneck E."/>
            <person name="Lastra C.C.L."/>
            <person name="Sosa-Gomez D.R."/>
        </authorList>
    </citation>
    <scope>NUCLEOTIDE SEQUENCE [LARGE SCALE GENOMIC DNA]</scope>
    <source>
        <strain evidence="3">Cep018-CH2</strain>
    </source>
</reference>
<name>A0A5C6GGB1_METRR</name>
<evidence type="ECO:0000313" key="3">
    <source>
        <dbReference type="Proteomes" id="UP000317257"/>
    </source>
</evidence>
<protein>
    <recommendedName>
        <fullName evidence="1">DUF6546 domain-containing protein</fullName>
    </recommendedName>
</protein>
<comment type="caution">
    <text evidence="2">The sequence shown here is derived from an EMBL/GenBank/DDBJ whole genome shotgun (WGS) entry which is preliminary data.</text>
</comment>
<dbReference type="Proteomes" id="UP000317257">
    <property type="component" value="Unassembled WGS sequence"/>
</dbReference>
<proteinExistence type="predicted"/>
<dbReference type="EMBL" id="SBHS01000004">
    <property type="protein sequence ID" value="TWU76955.1"/>
    <property type="molecule type" value="Genomic_DNA"/>
</dbReference>
<organism evidence="2 3">
    <name type="scientific">Metarhizium rileyi (strain RCEF 4871)</name>
    <name type="common">Nomuraea rileyi</name>
    <dbReference type="NCBI Taxonomy" id="1649241"/>
    <lineage>
        <taxon>Eukaryota</taxon>
        <taxon>Fungi</taxon>
        <taxon>Dikarya</taxon>
        <taxon>Ascomycota</taxon>
        <taxon>Pezizomycotina</taxon>
        <taxon>Sordariomycetes</taxon>
        <taxon>Hypocreomycetidae</taxon>
        <taxon>Hypocreales</taxon>
        <taxon>Clavicipitaceae</taxon>
        <taxon>Metarhizium</taxon>
    </lineage>
</organism>
<feature type="domain" description="DUF6546" evidence="1">
    <location>
        <begin position="78"/>
        <end position="221"/>
    </location>
</feature>
<evidence type="ECO:0000259" key="1">
    <source>
        <dbReference type="Pfam" id="PF20183"/>
    </source>
</evidence>